<reference evidence="5" key="2">
    <citation type="submission" date="2022-10" db="EMBL/GenBank/DDBJ databases">
        <authorList>
            <consortium name="ENA_rothamsted_submissions"/>
            <consortium name="culmorum"/>
            <person name="King R."/>
        </authorList>
    </citation>
    <scope>NUCLEOTIDE SEQUENCE</scope>
</reference>
<protein>
    <submittedName>
        <fullName evidence="5">Uncharacterized protein</fullName>
    </submittedName>
</protein>
<evidence type="ECO:0000256" key="1">
    <source>
        <dbReference type="ARBA" id="ARBA00004275"/>
    </source>
</evidence>
<gene>
    <name evidence="5" type="ORF">CHIRRI_LOCUS13556</name>
</gene>
<dbReference type="InterPro" id="IPR025110">
    <property type="entry name" value="AMP-bd_C"/>
</dbReference>
<name>A0A9N9S8J6_9DIPT</name>
<dbReference type="Pfam" id="PF13193">
    <property type="entry name" value="AMP-binding_C"/>
    <property type="match status" value="1"/>
</dbReference>
<keyword evidence="6" id="KW-1185">Reference proteome</keyword>
<dbReference type="InterPro" id="IPR045851">
    <property type="entry name" value="AMP-bd_C_sf"/>
</dbReference>
<proteinExistence type="predicted"/>
<dbReference type="PANTHER" id="PTHR24096:SF353">
    <property type="entry name" value="GH16244P-RELATED"/>
    <property type="match status" value="1"/>
</dbReference>
<feature type="domain" description="AMP-dependent synthetase/ligase" evidence="3">
    <location>
        <begin position="458"/>
        <end position="788"/>
    </location>
</feature>
<organism evidence="5 6">
    <name type="scientific">Chironomus riparius</name>
    <dbReference type="NCBI Taxonomy" id="315576"/>
    <lineage>
        <taxon>Eukaryota</taxon>
        <taxon>Metazoa</taxon>
        <taxon>Ecdysozoa</taxon>
        <taxon>Arthropoda</taxon>
        <taxon>Hexapoda</taxon>
        <taxon>Insecta</taxon>
        <taxon>Pterygota</taxon>
        <taxon>Neoptera</taxon>
        <taxon>Endopterygota</taxon>
        <taxon>Diptera</taxon>
        <taxon>Nematocera</taxon>
        <taxon>Chironomoidea</taxon>
        <taxon>Chironomidae</taxon>
        <taxon>Chironominae</taxon>
        <taxon>Chironomus</taxon>
    </lineage>
</organism>
<dbReference type="InterPro" id="IPR000873">
    <property type="entry name" value="AMP-dep_synth/lig_dom"/>
</dbReference>
<dbReference type="PANTHER" id="PTHR24096">
    <property type="entry name" value="LONG-CHAIN-FATTY-ACID--COA LIGASE"/>
    <property type="match status" value="1"/>
</dbReference>
<keyword evidence="2" id="KW-0576">Peroxisome</keyword>
<dbReference type="SUPFAM" id="SSF56801">
    <property type="entry name" value="Acetyl-CoA synthetase-like"/>
    <property type="match status" value="1"/>
</dbReference>
<comment type="subcellular location">
    <subcellularLocation>
        <location evidence="1">Peroxisome</location>
    </subcellularLocation>
</comment>
<dbReference type="Gene3D" id="3.80.10.10">
    <property type="entry name" value="Ribonuclease Inhibitor"/>
    <property type="match status" value="1"/>
</dbReference>
<evidence type="ECO:0000259" key="3">
    <source>
        <dbReference type="Pfam" id="PF00501"/>
    </source>
</evidence>
<sequence>MTLEGIVHDLPSDIIEDLQTQSECIRNVNLVNFDRMNAILAVSVLNNITKLTILNYRHENDVLGIVDLQHLRHLDLINSISFAEIINSQDLRILKVYGGFNTRNRFSENYNDLSAGLNNFLTKCKHLKNLTLSNIQISNPNPDLFDFNLDALMIESFNFDEENLIEFLVNQNKSLKKLAILNNPPKSIISVIIFSQLPLDELEIDIGIISSSFNPLIVNKTIRKLTIRLLEISFESLLQHLNFTILNLKTLKLSELPKFISPTIEFDKLEVIEIDKIQSQLDIENCQFLVIYSPNLQTLKINSMERELFKSKFFIAIVTKAKNLKNIHIGTTCRFSLDMINTVRQIKGCGHPLKSISFACCIMDNNIGYNINDIFMDGLKLNFHQKSNKFFFFLNNQTQLGRMKRKLDERQKDLEQQRRLINKVWSGKPRTPLYNPEANLGQLILKKLIQSPKSVFQVSDDNGVQLSNFETYRRSIKFADYLSKAGLTQGDVIGTIVSNHENLAPLMFGCFTIGVAVNPLAIIMNEGDIGFMWEKTKPKIVFSDANIVKLVKNALEKIGSDAKIYTMHVKVDGFGFIDDILRVKLDIEKFEFPNLPNTPSTTAVIMCSSGTTSAPKGVCKSHKQVITQIYPQYPSNLIKTDVIFNSSPSFWVTYLYMLMQSALYGFKMVITSQRMTPELFMDIVDRHQVSLLFCPPPFGHVLLNSPKLRRMESPLRILVAGTVFTNEYIDKLKEIFPNGTIMACYASSESDILASSLENGVCGLSSGYPADGVKIKVVDENEQNLGPNDLGYFGDPENYLNVFDSEGYARTGDVGYFDDKGQLYIIDRIKHMLKVKGFQITPMEIEKVINEIDGVRMSCVVGVFDDKLFDDIVYAFVIKDKTKEELNEEFVVEYVNKKLIAVKKITGGVHFVDSIPLTPSGKALYREIKKIAVQIHEKSRSL</sequence>
<dbReference type="GO" id="GO:0005777">
    <property type="term" value="C:peroxisome"/>
    <property type="evidence" value="ECO:0007669"/>
    <property type="project" value="UniProtKB-SubCell"/>
</dbReference>
<feature type="domain" description="AMP-binding enzyme C-terminal" evidence="4">
    <location>
        <begin position="844"/>
        <end position="922"/>
    </location>
</feature>
<accession>A0A9N9S8J6</accession>
<dbReference type="FunFam" id="3.40.50.12780:FF:000025">
    <property type="entry name" value="luciferin 4-monooxygenase"/>
    <property type="match status" value="1"/>
</dbReference>
<dbReference type="InterPro" id="IPR032675">
    <property type="entry name" value="LRR_dom_sf"/>
</dbReference>
<dbReference type="AlphaFoldDB" id="A0A9N9S8J6"/>
<dbReference type="Proteomes" id="UP001153620">
    <property type="component" value="Chromosome 4"/>
</dbReference>
<dbReference type="Pfam" id="PF00501">
    <property type="entry name" value="AMP-binding"/>
    <property type="match status" value="1"/>
</dbReference>
<dbReference type="GO" id="GO:0046949">
    <property type="term" value="P:fatty-acyl-CoA biosynthetic process"/>
    <property type="evidence" value="ECO:0007669"/>
    <property type="project" value="TreeGrafter"/>
</dbReference>
<dbReference type="PROSITE" id="PS00455">
    <property type="entry name" value="AMP_BINDING"/>
    <property type="match status" value="1"/>
</dbReference>
<dbReference type="InterPro" id="IPR042099">
    <property type="entry name" value="ANL_N_sf"/>
</dbReference>
<dbReference type="InterPro" id="IPR020845">
    <property type="entry name" value="AMP-binding_CS"/>
</dbReference>
<dbReference type="Gene3D" id="3.40.50.12780">
    <property type="entry name" value="N-terminal domain of ligase-like"/>
    <property type="match status" value="1"/>
</dbReference>
<dbReference type="OrthoDB" id="10253869at2759"/>
<evidence type="ECO:0000259" key="4">
    <source>
        <dbReference type="Pfam" id="PF13193"/>
    </source>
</evidence>
<dbReference type="EMBL" id="OU895880">
    <property type="protein sequence ID" value="CAG9810743.1"/>
    <property type="molecule type" value="Genomic_DNA"/>
</dbReference>
<dbReference type="Gene3D" id="3.30.300.30">
    <property type="match status" value="1"/>
</dbReference>
<evidence type="ECO:0000256" key="2">
    <source>
        <dbReference type="ARBA" id="ARBA00023140"/>
    </source>
</evidence>
<reference evidence="5" key="1">
    <citation type="submission" date="2022-01" db="EMBL/GenBank/DDBJ databases">
        <authorList>
            <person name="King R."/>
        </authorList>
    </citation>
    <scope>NUCLEOTIDE SEQUENCE</scope>
</reference>
<dbReference type="GO" id="GO:0004467">
    <property type="term" value="F:long-chain fatty acid-CoA ligase activity"/>
    <property type="evidence" value="ECO:0007669"/>
    <property type="project" value="TreeGrafter"/>
</dbReference>
<evidence type="ECO:0000313" key="5">
    <source>
        <dbReference type="EMBL" id="CAG9810743.1"/>
    </source>
</evidence>
<evidence type="ECO:0000313" key="6">
    <source>
        <dbReference type="Proteomes" id="UP001153620"/>
    </source>
</evidence>